<proteinExistence type="predicted"/>
<dbReference type="Pfam" id="PF09084">
    <property type="entry name" value="NMT1"/>
    <property type="match status" value="1"/>
</dbReference>
<dbReference type="EMBL" id="JBHSLD010000007">
    <property type="protein sequence ID" value="MFC5380784.1"/>
    <property type="molecule type" value="Genomic_DNA"/>
</dbReference>
<dbReference type="InterPro" id="IPR010067">
    <property type="entry name" value="ABC_SsuA_sub-bd"/>
</dbReference>
<dbReference type="InterPro" id="IPR006311">
    <property type="entry name" value="TAT_signal"/>
</dbReference>
<keyword evidence="3 4" id="KW-0732">Signal</keyword>
<evidence type="ECO:0000256" key="2">
    <source>
        <dbReference type="ARBA" id="ARBA00022448"/>
    </source>
</evidence>
<feature type="signal peptide" evidence="4">
    <location>
        <begin position="1"/>
        <end position="21"/>
    </location>
</feature>
<feature type="domain" description="SsuA/THI5-like" evidence="5">
    <location>
        <begin position="68"/>
        <end position="269"/>
    </location>
</feature>
<dbReference type="PANTHER" id="PTHR30024">
    <property type="entry name" value="ALIPHATIC SULFONATES-BINDING PROTEIN-RELATED"/>
    <property type="match status" value="1"/>
</dbReference>
<accession>A0ABW0GLQ9</accession>
<evidence type="ECO:0000256" key="4">
    <source>
        <dbReference type="SAM" id="SignalP"/>
    </source>
</evidence>
<dbReference type="PROSITE" id="PS51318">
    <property type="entry name" value="TAT"/>
    <property type="match status" value="1"/>
</dbReference>
<gene>
    <name evidence="6" type="ORF">ACFPJ6_08280</name>
</gene>
<keyword evidence="2" id="KW-0813">Transport</keyword>
<evidence type="ECO:0000256" key="1">
    <source>
        <dbReference type="ARBA" id="ARBA00004418"/>
    </source>
</evidence>
<name>A0ABW0GLQ9_9MICO</name>
<sequence length="348" mass="36276">MTRTVLSRRTLGALAATAALALGVAACGSGTSTDDASAAAGTETAGLSTDTINLDYAYYNPASLVLKDQGWVEEAAGDGVEVTWTHSAGSNKANESLRGSIVDFGSTAGSAAFVARANGLPLKTVDVLGLPEWSAIVVGPESDITSAEDLAGKTVAATLGTDPYFFLLQTLADAGLSADDVEVVNLQHADGRTALIRGDVDAWAGLDPMMADAELNEGAQLVVRAPERNTFSVLNVREDYLEEHGDVVALVLEQYERARQWIADNPEEAAELLASESGVSVEVADTVLNERTDLTVDPVPGEDLRAVLERITPIVVAEEQVDSEEAAQTSLEGLFGGETITEVVGAQG</sequence>
<dbReference type="PROSITE" id="PS51257">
    <property type="entry name" value="PROKAR_LIPOPROTEIN"/>
    <property type="match status" value="1"/>
</dbReference>
<evidence type="ECO:0000313" key="6">
    <source>
        <dbReference type="EMBL" id="MFC5380784.1"/>
    </source>
</evidence>
<protein>
    <submittedName>
        <fullName evidence="6">Aliphatic sulfonate ABC transporter substrate-binding protein</fullName>
    </submittedName>
</protein>
<comment type="subcellular location">
    <subcellularLocation>
        <location evidence="1">Periplasm</location>
    </subcellularLocation>
</comment>
<comment type="caution">
    <text evidence="6">The sequence shown here is derived from an EMBL/GenBank/DDBJ whole genome shotgun (WGS) entry which is preliminary data.</text>
</comment>
<evidence type="ECO:0000256" key="3">
    <source>
        <dbReference type="ARBA" id="ARBA00022729"/>
    </source>
</evidence>
<feature type="chain" id="PRO_5046124635" evidence="4">
    <location>
        <begin position="22"/>
        <end position="348"/>
    </location>
</feature>
<dbReference type="Proteomes" id="UP001596122">
    <property type="component" value="Unassembled WGS sequence"/>
</dbReference>
<evidence type="ECO:0000313" key="7">
    <source>
        <dbReference type="Proteomes" id="UP001596122"/>
    </source>
</evidence>
<dbReference type="InterPro" id="IPR015168">
    <property type="entry name" value="SsuA/THI5"/>
</dbReference>
<dbReference type="SUPFAM" id="SSF53850">
    <property type="entry name" value="Periplasmic binding protein-like II"/>
    <property type="match status" value="1"/>
</dbReference>
<dbReference type="PANTHER" id="PTHR30024:SF21">
    <property type="entry name" value="ABC TRANSPORTER SUBSTRATE-BINDING PROTEIN"/>
    <property type="match status" value="1"/>
</dbReference>
<dbReference type="RefSeq" id="WP_340267656.1">
    <property type="nucleotide sequence ID" value="NZ_JBBEOG010000002.1"/>
</dbReference>
<dbReference type="NCBIfam" id="TIGR01728">
    <property type="entry name" value="SsuA_fam"/>
    <property type="match status" value="1"/>
</dbReference>
<dbReference type="Gene3D" id="3.40.190.10">
    <property type="entry name" value="Periplasmic binding protein-like II"/>
    <property type="match status" value="2"/>
</dbReference>
<reference evidence="7" key="1">
    <citation type="journal article" date="2019" name="Int. J. Syst. Evol. Microbiol.">
        <title>The Global Catalogue of Microorganisms (GCM) 10K type strain sequencing project: providing services to taxonomists for standard genome sequencing and annotation.</title>
        <authorList>
            <consortium name="The Broad Institute Genomics Platform"/>
            <consortium name="The Broad Institute Genome Sequencing Center for Infectious Disease"/>
            <person name="Wu L."/>
            <person name="Ma J."/>
        </authorList>
    </citation>
    <scope>NUCLEOTIDE SEQUENCE [LARGE SCALE GENOMIC DNA]</scope>
    <source>
        <strain evidence="7">CCUG 43114</strain>
    </source>
</reference>
<keyword evidence="7" id="KW-1185">Reference proteome</keyword>
<organism evidence="6 7">
    <name type="scientific">Aquipuribacter nitratireducens</name>
    <dbReference type="NCBI Taxonomy" id="650104"/>
    <lineage>
        <taxon>Bacteria</taxon>
        <taxon>Bacillati</taxon>
        <taxon>Actinomycetota</taxon>
        <taxon>Actinomycetes</taxon>
        <taxon>Micrococcales</taxon>
        <taxon>Intrasporangiaceae</taxon>
        <taxon>Aquipuribacter</taxon>
    </lineage>
</organism>
<evidence type="ECO:0000259" key="5">
    <source>
        <dbReference type="Pfam" id="PF09084"/>
    </source>
</evidence>